<comment type="caution">
    <text evidence="1">The sequence shown here is derived from an EMBL/GenBank/DDBJ whole genome shotgun (WGS) entry which is preliminary data.</text>
</comment>
<keyword evidence="2" id="KW-1185">Reference proteome</keyword>
<evidence type="ECO:0000313" key="1">
    <source>
        <dbReference type="EMBL" id="GAA4022453.1"/>
    </source>
</evidence>
<gene>
    <name evidence="1" type="ORF">GCM10022386_01690</name>
</gene>
<protein>
    <submittedName>
        <fullName evidence="1">Uncharacterized protein</fullName>
    </submittedName>
</protein>
<dbReference type="Proteomes" id="UP001500968">
    <property type="component" value="Unassembled WGS sequence"/>
</dbReference>
<sequence>MFDDQGSKDWKEIYSLLLEGYKKDKLVCPIPYEHFLETSQKDYASGVNTINSFQTISGNYIFKFELLPTTQLITSVLRKNNLTANTFFFKDKELIFNLDDNYNKTADFKKKFKATFDECLDGQNQFRNVTRTLNYTIDIKMLQIIMQLEVNKFIDRLQDFYKKERTVIRGDKFGNKEIANWIDLIIHRLVVVHKMNKKEISKLLEYVKFHGFSKFPHLDIRTSLMALSAVQHKKEQESDHFDFMRLVSGLPPSDYLFTDKRRKNELLLLGLDKKYNCKIFSGTKKDLEEFKEILRSIIE</sequence>
<evidence type="ECO:0000313" key="2">
    <source>
        <dbReference type="Proteomes" id="UP001500968"/>
    </source>
</evidence>
<dbReference type="EMBL" id="BAABCR010000003">
    <property type="protein sequence ID" value="GAA4022453.1"/>
    <property type="molecule type" value="Genomic_DNA"/>
</dbReference>
<accession>A0ABP7T832</accession>
<name>A0ABP7T832_9FLAO</name>
<proteinExistence type="predicted"/>
<reference evidence="2" key="1">
    <citation type="journal article" date="2019" name="Int. J. Syst. Evol. Microbiol.">
        <title>The Global Catalogue of Microorganisms (GCM) 10K type strain sequencing project: providing services to taxonomists for standard genome sequencing and annotation.</title>
        <authorList>
            <consortium name="The Broad Institute Genomics Platform"/>
            <consortium name="The Broad Institute Genome Sequencing Center for Infectious Disease"/>
            <person name="Wu L."/>
            <person name="Ma J."/>
        </authorList>
    </citation>
    <scope>NUCLEOTIDE SEQUENCE [LARGE SCALE GENOMIC DNA]</scope>
    <source>
        <strain evidence="2">JCM 17064</strain>
    </source>
</reference>
<organism evidence="1 2">
    <name type="scientific">Flavobacterium cheonhonense</name>
    <dbReference type="NCBI Taxonomy" id="706185"/>
    <lineage>
        <taxon>Bacteria</taxon>
        <taxon>Pseudomonadati</taxon>
        <taxon>Bacteroidota</taxon>
        <taxon>Flavobacteriia</taxon>
        <taxon>Flavobacteriales</taxon>
        <taxon>Flavobacteriaceae</taxon>
        <taxon>Flavobacterium</taxon>
    </lineage>
</organism>